<feature type="transmembrane region" description="Helical" evidence="8">
    <location>
        <begin position="104"/>
        <end position="121"/>
    </location>
</feature>
<keyword evidence="8" id="KW-0472">Membrane</keyword>
<feature type="region of interest" description="Disordered" evidence="7">
    <location>
        <begin position="1"/>
        <end position="69"/>
    </location>
</feature>
<protein>
    <submittedName>
        <fullName evidence="11">Peptidase M48</fullName>
    </submittedName>
</protein>
<evidence type="ECO:0000259" key="9">
    <source>
        <dbReference type="Pfam" id="PF01435"/>
    </source>
</evidence>
<feature type="transmembrane region" description="Helical" evidence="8">
    <location>
        <begin position="274"/>
        <end position="293"/>
    </location>
</feature>
<keyword evidence="5 6" id="KW-0482">Metalloprotease</keyword>
<keyword evidence="8" id="KW-0812">Transmembrane</keyword>
<comment type="caution">
    <text evidence="11">The sequence shown here is derived from an EMBL/GenBank/DDBJ whole genome shotgun (WGS) entry which is preliminary data.</text>
</comment>
<dbReference type="EMBL" id="SZPZ01000002">
    <property type="protein sequence ID" value="TKK79245.1"/>
    <property type="molecule type" value="Genomic_DNA"/>
</dbReference>
<evidence type="ECO:0000313" key="10">
    <source>
        <dbReference type="EMBL" id="TKK79245.1"/>
    </source>
</evidence>
<keyword evidence="8" id="KW-1133">Transmembrane helix</keyword>
<keyword evidence="1 6" id="KW-0645">Protease</keyword>
<dbReference type="Pfam" id="PF01435">
    <property type="entry name" value="Peptidase_M48"/>
    <property type="match status" value="1"/>
</dbReference>
<feature type="compositionally biased region" description="Basic and acidic residues" evidence="7">
    <location>
        <begin position="9"/>
        <end position="25"/>
    </location>
</feature>
<evidence type="ECO:0000313" key="12">
    <source>
        <dbReference type="Proteomes" id="UP000305836"/>
    </source>
</evidence>
<comment type="similarity">
    <text evidence="6">Belongs to the peptidase M48 family.</text>
</comment>
<dbReference type="Gene3D" id="3.30.2010.10">
    <property type="entry name" value="Metalloproteases ('zincins'), catalytic domain"/>
    <property type="match status" value="1"/>
</dbReference>
<dbReference type="Proteomes" id="UP000305836">
    <property type="component" value="Unassembled WGS sequence"/>
</dbReference>
<keyword evidence="2" id="KW-0479">Metal-binding</keyword>
<dbReference type="GO" id="GO:0006508">
    <property type="term" value="P:proteolysis"/>
    <property type="evidence" value="ECO:0007669"/>
    <property type="project" value="UniProtKB-KW"/>
</dbReference>
<dbReference type="EMBL" id="SZPZ01000001">
    <property type="protein sequence ID" value="TKK83315.1"/>
    <property type="molecule type" value="Genomic_DNA"/>
</dbReference>
<keyword evidence="12" id="KW-1185">Reference proteome</keyword>
<evidence type="ECO:0000256" key="5">
    <source>
        <dbReference type="ARBA" id="ARBA00023049"/>
    </source>
</evidence>
<dbReference type="GO" id="GO:0046872">
    <property type="term" value="F:metal ion binding"/>
    <property type="evidence" value="ECO:0007669"/>
    <property type="project" value="UniProtKB-KW"/>
</dbReference>
<evidence type="ECO:0000256" key="8">
    <source>
        <dbReference type="SAM" id="Phobius"/>
    </source>
</evidence>
<dbReference type="AlphaFoldDB" id="A0A4U3M3H3"/>
<feature type="transmembrane region" description="Helical" evidence="8">
    <location>
        <begin position="245"/>
        <end position="268"/>
    </location>
</feature>
<feature type="domain" description="Peptidase M48" evidence="9">
    <location>
        <begin position="145"/>
        <end position="355"/>
    </location>
</feature>
<dbReference type="OrthoDB" id="3474767at2"/>
<feature type="compositionally biased region" description="Pro residues" evidence="7">
    <location>
        <begin position="46"/>
        <end position="56"/>
    </location>
</feature>
<evidence type="ECO:0000256" key="7">
    <source>
        <dbReference type="SAM" id="MobiDB-lite"/>
    </source>
</evidence>
<keyword evidence="3 6" id="KW-0378">Hydrolase</keyword>
<dbReference type="GO" id="GO:0004222">
    <property type="term" value="F:metalloendopeptidase activity"/>
    <property type="evidence" value="ECO:0007669"/>
    <property type="project" value="InterPro"/>
</dbReference>
<feature type="transmembrane region" description="Helical" evidence="8">
    <location>
        <begin position="75"/>
        <end position="98"/>
    </location>
</feature>
<name>A0A4U3M3H3_9ACTN</name>
<evidence type="ECO:0000256" key="6">
    <source>
        <dbReference type="RuleBase" id="RU003983"/>
    </source>
</evidence>
<proteinExistence type="inferred from homology"/>
<evidence type="ECO:0000256" key="3">
    <source>
        <dbReference type="ARBA" id="ARBA00022801"/>
    </source>
</evidence>
<dbReference type="InterPro" id="IPR001915">
    <property type="entry name" value="Peptidase_M48"/>
</dbReference>
<sequence>MDGPTPPNPEEKHPMAGPGEPHDPNGAEGFRPGPVPPYPGAQGYNQPPPQPQPQLPGPAGGHSESRPRNLPEASAWTALLSAVPWFFWSLVLVIWIAGAIGFKWGWIVIALWILSGAMILLPSTEELLAKYLFRLRRPTLVEQQRLGPAWQHLLGRAGVPEGRFSLWIQESDEVSATPTPGHTVAVTRWSLYTLPPQHLEAALAHELSHHLGGRAWLSLVNFWYSIPARCGLIVVRAIARLMRRVPALGCIIGGFMIMAYAGIVLAAFTFGHGYIWPVLFLTPFIAPPLLAWLNRWHVKEADRKAAMLGYGATLVQVLYGWQMQHQQDLGRETSRRAQVMSSTPSLVERVHTLEQAGGIPPAAWS</sequence>
<evidence type="ECO:0000313" key="11">
    <source>
        <dbReference type="EMBL" id="TKK83315.1"/>
    </source>
</evidence>
<keyword evidence="4 6" id="KW-0862">Zinc</keyword>
<reference evidence="11 12" key="1">
    <citation type="submission" date="2019-04" db="EMBL/GenBank/DDBJ databases">
        <title>Kribbella sp. NEAU-THZ 27 nov., a novel actinomycete isolated from soil.</title>
        <authorList>
            <person name="Duan L."/>
        </authorList>
    </citation>
    <scope>NUCLEOTIDE SEQUENCE [LARGE SCALE GENOMIC DNA]</scope>
    <source>
        <strain evidence="11">NEAU-THZ 27</strain>
        <strain evidence="12">NEAU-THZ27</strain>
    </source>
</reference>
<evidence type="ECO:0000256" key="2">
    <source>
        <dbReference type="ARBA" id="ARBA00022723"/>
    </source>
</evidence>
<gene>
    <name evidence="11" type="ORF">FDA38_11480</name>
    <name evidence="10" type="ORF">FDA38_12525</name>
</gene>
<comment type="cofactor">
    <cofactor evidence="6">
        <name>Zn(2+)</name>
        <dbReference type="ChEBI" id="CHEBI:29105"/>
    </cofactor>
    <text evidence="6">Binds 1 zinc ion per subunit.</text>
</comment>
<accession>A0A4U3M3H3</accession>
<evidence type="ECO:0000256" key="1">
    <source>
        <dbReference type="ARBA" id="ARBA00022670"/>
    </source>
</evidence>
<evidence type="ECO:0000256" key="4">
    <source>
        <dbReference type="ARBA" id="ARBA00022833"/>
    </source>
</evidence>
<organism evidence="11 12">
    <name type="scientific">Kribbella jiaozuonensis</name>
    <dbReference type="NCBI Taxonomy" id="2575441"/>
    <lineage>
        <taxon>Bacteria</taxon>
        <taxon>Bacillati</taxon>
        <taxon>Actinomycetota</taxon>
        <taxon>Actinomycetes</taxon>
        <taxon>Propionibacteriales</taxon>
        <taxon>Kribbellaceae</taxon>
        <taxon>Kribbella</taxon>
    </lineage>
</organism>